<dbReference type="GeneID" id="115579471"/>
<evidence type="ECO:0000256" key="4">
    <source>
        <dbReference type="ARBA" id="ARBA00022729"/>
    </source>
</evidence>
<comment type="caution">
    <text evidence="8">Lacks conserved residue(s) required for the propagation of feature annotation.</text>
</comment>
<evidence type="ECO:0000256" key="9">
    <source>
        <dbReference type="SAM" id="SignalP"/>
    </source>
</evidence>
<keyword evidence="6 8" id="KW-1015">Disulfide bond</keyword>
<dbReference type="PANTHER" id="PTHR23097">
    <property type="entry name" value="TUMOR NECROSIS FACTOR RECEPTOR SUPERFAMILY MEMBER"/>
    <property type="match status" value="1"/>
</dbReference>
<dbReference type="RefSeq" id="XP_030268874.1">
    <property type="nucleotide sequence ID" value="XM_030413014.1"/>
</dbReference>
<protein>
    <submittedName>
        <fullName evidence="11">Tumor necrosis factor receptor superfamily member 6B-like</fullName>
    </submittedName>
</protein>
<dbReference type="OMA" id="PCQPHQD"/>
<reference evidence="11" key="2">
    <citation type="submission" date="2025-08" db="UniProtKB">
        <authorList>
            <consortium name="Ensembl"/>
        </authorList>
    </citation>
    <scope>IDENTIFICATION</scope>
</reference>
<evidence type="ECO:0000256" key="3">
    <source>
        <dbReference type="ARBA" id="ARBA00022703"/>
    </source>
</evidence>
<dbReference type="GO" id="GO:0005576">
    <property type="term" value="C:extracellular region"/>
    <property type="evidence" value="ECO:0007669"/>
    <property type="project" value="UniProtKB-SubCell"/>
</dbReference>
<feature type="disulfide bond" evidence="8">
    <location>
        <begin position="89"/>
        <end position="107"/>
    </location>
</feature>
<dbReference type="InterPro" id="IPR001368">
    <property type="entry name" value="TNFR/NGFR_Cys_rich_reg"/>
</dbReference>
<name>A0A671VGC7_SPAAU</name>
<dbReference type="GO" id="GO:0006915">
    <property type="term" value="P:apoptotic process"/>
    <property type="evidence" value="ECO:0007669"/>
    <property type="project" value="UniProtKB-KW"/>
</dbReference>
<evidence type="ECO:0000256" key="2">
    <source>
        <dbReference type="ARBA" id="ARBA00022525"/>
    </source>
</evidence>
<keyword evidence="5" id="KW-0677">Repeat</keyword>
<evidence type="ECO:0000256" key="6">
    <source>
        <dbReference type="ARBA" id="ARBA00023157"/>
    </source>
</evidence>
<dbReference type="InterPro" id="IPR048522">
    <property type="entry name" value="Death_3_fish"/>
</dbReference>
<evidence type="ECO:0000256" key="8">
    <source>
        <dbReference type="PROSITE-ProRule" id="PRU00206"/>
    </source>
</evidence>
<feature type="disulfide bond" evidence="8">
    <location>
        <begin position="128"/>
        <end position="146"/>
    </location>
</feature>
<keyword evidence="12" id="KW-1185">Reference proteome</keyword>
<comment type="subcellular location">
    <subcellularLocation>
        <location evidence="1">Secreted</location>
    </subcellularLocation>
</comment>
<feature type="domain" description="TNFR-Cys" evidence="10">
    <location>
        <begin position="108"/>
        <end position="146"/>
    </location>
</feature>
<keyword evidence="4 9" id="KW-0732">Signal</keyword>
<feature type="repeat" description="TNFR-Cys" evidence="8">
    <location>
        <begin position="67"/>
        <end position="107"/>
    </location>
</feature>
<feature type="signal peptide" evidence="9">
    <location>
        <begin position="1"/>
        <end position="18"/>
    </location>
</feature>
<sequence>MMMSLSLLPVLLLTLCAALVDDVAAAAPRTFADTDPITGAPVECDRCPPGTFLRASCTSTQRSKCEPCPSGSFTELWNYIGKCLRCGVCGQNQVEKTSCSADSDCQCECKQGYYYKEKYDMCLPHSACSAGLGVMTAGTPHQDTVCNICPNGTFSDVISAQQNCREHRTCGGAGQQLLLKGSSWHDSVCTSCQSTDGADYLKEIIPAFFVHQKMHCRRLRQILNRLLSDDGRRVTAGLSASNLQERINTWVSTATASKLRELPAVLNRAGASGAADKLQSKLRRLDAHLSERCPGNEVEAVLMSE</sequence>
<dbReference type="SUPFAM" id="SSF57586">
    <property type="entry name" value="TNF receptor-like"/>
    <property type="match status" value="2"/>
</dbReference>
<feature type="disulfide bond" evidence="8">
    <location>
        <begin position="68"/>
        <end position="83"/>
    </location>
</feature>
<evidence type="ECO:0000256" key="1">
    <source>
        <dbReference type="ARBA" id="ARBA00004613"/>
    </source>
</evidence>
<feature type="domain" description="TNFR-Cys" evidence="10">
    <location>
        <begin position="67"/>
        <end position="107"/>
    </location>
</feature>
<keyword evidence="3" id="KW-0053">Apoptosis</keyword>
<dbReference type="PROSITE" id="PS50050">
    <property type="entry name" value="TNFR_NGFR_2"/>
    <property type="match status" value="2"/>
</dbReference>
<accession>A0A671VGC7</accession>
<dbReference type="AlphaFoldDB" id="A0A671VGC7"/>
<dbReference type="Pfam" id="PF00020">
    <property type="entry name" value="TNFR_c6"/>
    <property type="match status" value="3"/>
</dbReference>
<reference evidence="11" key="3">
    <citation type="submission" date="2025-09" db="UniProtKB">
        <authorList>
            <consortium name="Ensembl"/>
        </authorList>
    </citation>
    <scope>IDENTIFICATION</scope>
</reference>
<dbReference type="CTD" id="4982"/>
<feature type="repeat" description="TNFR-Cys" evidence="8">
    <location>
        <begin position="108"/>
        <end position="146"/>
    </location>
</feature>
<evidence type="ECO:0000256" key="5">
    <source>
        <dbReference type="ARBA" id="ARBA00022737"/>
    </source>
</evidence>
<evidence type="ECO:0000313" key="12">
    <source>
        <dbReference type="Proteomes" id="UP000472265"/>
    </source>
</evidence>
<feature type="chain" id="PRO_5025328615" evidence="9">
    <location>
        <begin position="19"/>
        <end position="305"/>
    </location>
</feature>
<dbReference type="Proteomes" id="UP000472265">
    <property type="component" value="Chromosome 3"/>
</dbReference>
<dbReference type="InterPro" id="IPR052459">
    <property type="entry name" value="TNFRSF_decoy_receptor"/>
</dbReference>
<proteinExistence type="predicted"/>
<gene>
    <name evidence="11" type="primary">LOC115579471</name>
</gene>
<dbReference type="OrthoDB" id="9990004at2759"/>
<keyword evidence="7" id="KW-0325">Glycoprotein</keyword>
<dbReference type="PANTHER" id="PTHR23097:SF116">
    <property type="entry name" value="TUMOR NECROSIS FACTOR RECEPTOR SUPERFAMILY MEMBER 6B"/>
    <property type="match status" value="1"/>
</dbReference>
<dbReference type="GeneTree" id="ENSGT00940000155167"/>
<dbReference type="SMART" id="SM00208">
    <property type="entry name" value="TNFR"/>
    <property type="match status" value="4"/>
</dbReference>
<dbReference type="InParanoid" id="A0A671VGC7"/>
<evidence type="ECO:0000256" key="7">
    <source>
        <dbReference type="ARBA" id="ARBA00023180"/>
    </source>
</evidence>
<evidence type="ECO:0000313" key="11">
    <source>
        <dbReference type="Ensembl" id="ENSSAUP00010025194.1"/>
    </source>
</evidence>
<evidence type="ECO:0000259" key="10">
    <source>
        <dbReference type="PROSITE" id="PS50050"/>
    </source>
</evidence>
<organism evidence="11 12">
    <name type="scientific">Sparus aurata</name>
    <name type="common">Gilthead sea bream</name>
    <dbReference type="NCBI Taxonomy" id="8175"/>
    <lineage>
        <taxon>Eukaryota</taxon>
        <taxon>Metazoa</taxon>
        <taxon>Chordata</taxon>
        <taxon>Craniata</taxon>
        <taxon>Vertebrata</taxon>
        <taxon>Euteleostomi</taxon>
        <taxon>Actinopterygii</taxon>
        <taxon>Neopterygii</taxon>
        <taxon>Teleostei</taxon>
        <taxon>Neoteleostei</taxon>
        <taxon>Acanthomorphata</taxon>
        <taxon>Eupercaria</taxon>
        <taxon>Spariformes</taxon>
        <taxon>Sparidae</taxon>
        <taxon>Sparus</taxon>
    </lineage>
</organism>
<keyword evidence="2" id="KW-0964">Secreted</keyword>
<dbReference type="Pfam" id="PF21733">
    <property type="entry name" value="Death_3"/>
    <property type="match status" value="1"/>
</dbReference>
<dbReference type="Ensembl" id="ENSSAUT00010026617.1">
    <property type="protein sequence ID" value="ENSSAUP00010025194.1"/>
    <property type="gene ID" value="ENSSAUG00010011011.1"/>
</dbReference>
<feature type="disulfide bond" evidence="8">
    <location>
        <begin position="86"/>
        <end position="99"/>
    </location>
</feature>
<dbReference type="Gene3D" id="2.10.50.10">
    <property type="entry name" value="Tumor Necrosis Factor Receptor, subunit A, domain 2"/>
    <property type="match status" value="3"/>
</dbReference>
<reference evidence="11" key="1">
    <citation type="submission" date="2021-04" db="EMBL/GenBank/DDBJ databases">
        <authorList>
            <consortium name="Wellcome Sanger Institute Data Sharing"/>
        </authorList>
    </citation>
    <scope>NUCLEOTIDE SEQUENCE [LARGE SCALE GENOMIC DNA]</scope>
</reference>